<dbReference type="AlphaFoldDB" id="A0A2Z7ALY0"/>
<evidence type="ECO:0000313" key="2">
    <source>
        <dbReference type="EMBL" id="KZV22795.1"/>
    </source>
</evidence>
<proteinExistence type="predicted"/>
<evidence type="ECO:0000313" key="3">
    <source>
        <dbReference type="Proteomes" id="UP000250235"/>
    </source>
</evidence>
<feature type="compositionally biased region" description="Low complexity" evidence="1">
    <location>
        <begin position="354"/>
        <end position="381"/>
    </location>
</feature>
<reference evidence="2 3" key="1">
    <citation type="journal article" date="2015" name="Proc. Natl. Acad. Sci. U.S.A.">
        <title>The resurrection genome of Boea hygrometrica: A blueprint for survival of dehydration.</title>
        <authorList>
            <person name="Xiao L."/>
            <person name="Yang G."/>
            <person name="Zhang L."/>
            <person name="Yang X."/>
            <person name="Zhao S."/>
            <person name="Ji Z."/>
            <person name="Zhou Q."/>
            <person name="Hu M."/>
            <person name="Wang Y."/>
            <person name="Chen M."/>
            <person name="Xu Y."/>
            <person name="Jin H."/>
            <person name="Xiao X."/>
            <person name="Hu G."/>
            <person name="Bao F."/>
            <person name="Hu Y."/>
            <person name="Wan P."/>
            <person name="Li L."/>
            <person name="Deng X."/>
            <person name="Kuang T."/>
            <person name="Xiang C."/>
            <person name="Zhu J.K."/>
            <person name="Oliver M.J."/>
            <person name="He Y."/>
        </authorList>
    </citation>
    <scope>NUCLEOTIDE SEQUENCE [LARGE SCALE GENOMIC DNA]</scope>
    <source>
        <strain evidence="3">cv. XS01</strain>
    </source>
</reference>
<accession>A0A2Z7ALY0</accession>
<keyword evidence="3" id="KW-1185">Reference proteome</keyword>
<feature type="compositionally biased region" description="Acidic residues" evidence="1">
    <location>
        <begin position="414"/>
        <end position="423"/>
    </location>
</feature>
<dbReference type="Proteomes" id="UP000250235">
    <property type="component" value="Unassembled WGS sequence"/>
</dbReference>
<feature type="compositionally biased region" description="Basic and acidic residues" evidence="1">
    <location>
        <begin position="344"/>
        <end position="353"/>
    </location>
</feature>
<evidence type="ECO:0000256" key="1">
    <source>
        <dbReference type="SAM" id="MobiDB-lite"/>
    </source>
</evidence>
<sequence>MVSSEVDGWVSQTESPPERDDKLPIFFDAKMSIFLQRNELIAHKDNGMGVRSEPEQPSQQPMTFAGKGIFAPVEIREINWATHFLPKIDPAAKSKDILEAYARPNPVEEHCLLVLNSAWEEVSSKMYEYDKWAHFRIETELVSELLERRMLVLYKMYEMELKTKVDEHRANFDPDVHFANYDHMCIRFLDRELKVIIMQHRALRLLAGLPLLVPESSVAGSTRDDILQITWTVGRITSKQGTTLDQEAERQPAKEAEQRILAIEHQAHAEEQPAPKDEETVRIEQQAQEKIDEISHVVQNVEESEAEAETVNSQEHHAQDEEHQAQATEHRAQDEELPTQADEQQAHEQHAQEEPAQQAEQEVERQAQAGSSHSSPSCSSSYVHFPTSDANNEDHQGHSPSGLQMVRYTADGENNSDEDEEDFAQAGPQPINFSRPQADLMLLRSSIGE</sequence>
<feature type="region of interest" description="Disordered" evidence="1">
    <location>
        <begin position="301"/>
        <end position="437"/>
    </location>
</feature>
<feature type="compositionally biased region" description="Basic and acidic residues" evidence="1">
    <location>
        <begin position="314"/>
        <end position="334"/>
    </location>
</feature>
<organism evidence="2 3">
    <name type="scientific">Dorcoceras hygrometricum</name>
    <dbReference type="NCBI Taxonomy" id="472368"/>
    <lineage>
        <taxon>Eukaryota</taxon>
        <taxon>Viridiplantae</taxon>
        <taxon>Streptophyta</taxon>
        <taxon>Embryophyta</taxon>
        <taxon>Tracheophyta</taxon>
        <taxon>Spermatophyta</taxon>
        <taxon>Magnoliopsida</taxon>
        <taxon>eudicotyledons</taxon>
        <taxon>Gunneridae</taxon>
        <taxon>Pentapetalae</taxon>
        <taxon>asterids</taxon>
        <taxon>lamiids</taxon>
        <taxon>Lamiales</taxon>
        <taxon>Gesneriaceae</taxon>
        <taxon>Didymocarpoideae</taxon>
        <taxon>Trichosporeae</taxon>
        <taxon>Loxocarpinae</taxon>
        <taxon>Dorcoceras</taxon>
    </lineage>
</organism>
<feature type="region of interest" description="Disordered" evidence="1">
    <location>
        <begin position="1"/>
        <end position="21"/>
    </location>
</feature>
<name>A0A2Z7ALY0_9LAMI</name>
<dbReference type="EMBL" id="KV014098">
    <property type="protein sequence ID" value="KZV22795.1"/>
    <property type="molecule type" value="Genomic_DNA"/>
</dbReference>
<gene>
    <name evidence="2" type="ORF">F511_24842</name>
</gene>
<protein>
    <submittedName>
        <fullName evidence="2">Uncharacterized protein</fullName>
    </submittedName>
</protein>